<dbReference type="Gene3D" id="1.10.1040.10">
    <property type="entry name" value="N-(1-d-carboxylethyl)-l-norvaline Dehydrogenase, domain 2"/>
    <property type="match status" value="1"/>
</dbReference>
<comment type="similarity">
    <text evidence="1 4">Belongs to the ketopantoate reductase family.</text>
</comment>
<sequence length="303" mass="33170">MKILIVGAGGIGGYFGARLMETGQDVTFLVRSRRKAQLEQTGLNIKSVNGDVKLVPKLITAQQQEEQFDLVILTVKSYQLEDAIEDIRPYVGVDGMILPLLNGISHVDDLVAAFGEERVLGGLCFIETTLDENGTIVQTSPMNQLVFGERSGKETGRILEVQRAFEGTKADFSLSANIEQDMWHKYLFITAMSGITAAMESPIGPIRDLESGQRTIAALLQELVSVMKAIGAPVKETIAENQLAKINSLQPGMKSSMQRDMEKGQAIEADHLQGYLLEKAAAEKIAVPVLDAIYTKLKLYEIN</sequence>
<dbReference type="Pfam" id="PF08546">
    <property type="entry name" value="ApbA_C"/>
    <property type="match status" value="1"/>
</dbReference>
<dbReference type="EMBL" id="JACHHE010000009">
    <property type="protein sequence ID" value="MBB5181394.1"/>
    <property type="molecule type" value="Genomic_DNA"/>
</dbReference>
<dbReference type="InterPro" id="IPR013752">
    <property type="entry name" value="KPA_reductase"/>
</dbReference>
<evidence type="ECO:0000313" key="7">
    <source>
        <dbReference type="EMBL" id="MBB5181394.1"/>
    </source>
</evidence>
<evidence type="ECO:0000256" key="2">
    <source>
        <dbReference type="ARBA" id="ARBA00022857"/>
    </source>
</evidence>
<comment type="pathway">
    <text evidence="4">Cofactor biosynthesis; (R)-pantothenate biosynthesis; (R)-pantoate from 3-methyl-2-oxobutanoate: step 2/2.</text>
</comment>
<comment type="catalytic activity">
    <reaction evidence="4">
        <text>(R)-pantoate + NADP(+) = 2-dehydropantoate + NADPH + H(+)</text>
        <dbReference type="Rhea" id="RHEA:16233"/>
        <dbReference type="ChEBI" id="CHEBI:11561"/>
        <dbReference type="ChEBI" id="CHEBI:15378"/>
        <dbReference type="ChEBI" id="CHEBI:15980"/>
        <dbReference type="ChEBI" id="CHEBI:57783"/>
        <dbReference type="ChEBI" id="CHEBI:58349"/>
        <dbReference type="EC" id="1.1.1.169"/>
    </reaction>
</comment>
<keyword evidence="4" id="KW-0566">Pantothenate biosynthesis</keyword>
<gene>
    <name evidence="7" type="ORF">HNQ44_002859</name>
</gene>
<comment type="caution">
    <text evidence="7">The sequence shown here is derived from an EMBL/GenBank/DDBJ whole genome shotgun (WGS) entry which is preliminary data.</text>
</comment>
<evidence type="ECO:0000259" key="6">
    <source>
        <dbReference type="Pfam" id="PF08546"/>
    </source>
</evidence>
<dbReference type="PANTHER" id="PTHR21708:SF26">
    <property type="entry name" value="2-DEHYDROPANTOATE 2-REDUCTASE"/>
    <property type="match status" value="1"/>
</dbReference>
<dbReference type="GO" id="GO:0005737">
    <property type="term" value="C:cytoplasm"/>
    <property type="evidence" value="ECO:0007669"/>
    <property type="project" value="TreeGrafter"/>
</dbReference>
<dbReference type="AlphaFoldDB" id="A0A7W8CV18"/>
<dbReference type="InterPro" id="IPR003710">
    <property type="entry name" value="ApbA"/>
</dbReference>
<name>A0A7W8CV18_9BACL</name>
<keyword evidence="3 4" id="KW-0560">Oxidoreductase</keyword>
<accession>A0A7W8CV18</accession>
<dbReference type="Proteomes" id="UP000525923">
    <property type="component" value="Unassembled WGS sequence"/>
</dbReference>
<reference evidence="7 8" key="1">
    <citation type="submission" date="2020-08" db="EMBL/GenBank/DDBJ databases">
        <title>Genomic Encyclopedia of Type Strains, Phase IV (KMG-IV): sequencing the most valuable type-strain genomes for metagenomic binning, comparative biology and taxonomic classification.</title>
        <authorList>
            <person name="Goeker M."/>
        </authorList>
    </citation>
    <scope>NUCLEOTIDE SEQUENCE [LARGE SCALE GENOMIC DNA]</scope>
    <source>
        <strain evidence="7 8">DSM 15895</strain>
    </source>
</reference>
<keyword evidence="8" id="KW-1185">Reference proteome</keyword>
<dbReference type="SUPFAM" id="SSF48179">
    <property type="entry name" value="6-phosphogluconate dehydrogenase C-terminal domain-like"/>
    <property type="match status" value="1"/>
</dbReference>
<dbReference type="RefSeq" id="WP_135503270.1">
    <property type="nucleotide sequence ID" value="NZ_JACHHE010000009.1"/>
</dbReference>
<protein>
    <recommendedName>
        <fullName evidence="4">2-dehydropantoate 2-reductase</fullName>
        <ecNumber evidence="4">1.1.1.169</ecNumber>
    </recommendedName>
    <alternativeName>
        <fullName evidence="4">Ketopantoate reductase</fullName>
    </alternativeName>
</protein>
<evidence type="ECO:0000259" key="5">
    <source>
        <dbReference type="Pfam" id="PF02558"/>
    </source>
</evidence>
<evidence type="ECO:0000256" key="3">
    <source>
        <dbReference type="ARBA" id="ARBA00023002"/>
    </source>
</evidence>
<comment type="function">
    <text evidence="4">Catalyzes the NADPH-dependent reduction of ketopantoate into pantoic acid.</text>
</comment>
<dbReference type="OrthoDB" id="9793586at2"/>
<feature type="domain" description="Ketopantoate reductase N-terminal" evidence="5">
    <location>
        <begin position="3"/>
        <end position="151"/>
    </location>
</feature>
<dbReference type="FunFam" id="3.40.50.720:FF:000307">
    <property type="entry name" value="2-dehydropantoate 2-reductase"/>
    <property type="match status" value="1"/>
</dbReference>
<dbReference type="InterPro" id="IPR036291">
    <property type="entry name" value="NAD(P)-bd_dom_sf"/>
</dbReference>
<dbReference type="FunFam" id="1.10.1040.10:FF:000017">
    <property type="entry name" value="2-dehydropantoate 2-reductase"/>
    <property type="match status" value="1"/>
</dbReference>
<dbReference type="Pfam" id="PF02558">
    <property type="entry name" value="ApbA"/>
    <property type="match status" value="1"/>
</dbReference>
<dbReference type="GO" id="GO:0015940">
    <property type="term" value="P:pantothenate biosynthetic process"/>
    <property type="evidence" value="ECO:0007669"/>
    <property type="project" value="UniProtKB-UniPathway"/>
</dbReference>
<dbReference type="InterPro" id="IPR051402">
    <property type="entry name" value="KPR-Related"/>
</dbReference>
<dbReference type="GO" id="GO:0008677">
    <property type="term" value="F:2-dehydropantoate 2-reductase activity"/>
    <property type="evidence" value="ECO:0007669"/>
    <property type="project" value="UniProtKB-EC"/>
</dbReference>
<dbReference type="NCBIfam" id="TIGR00745">
    <property type="entry name" value="apbA_panE"/>
    <property type="match status" value="1"/>
</dbReference>
<dbReference type="UniPathway" id="UPA00028">
    <property type="reaction ID" value="UER00004"/>
</dbReference>
<feature type="domain" description="Ketopantoate reductase C-terminal" evidence="6">
    <location>
        <begin position="177"/>
        <end position="301"/>
    </location>
</feature>
<dbReference type="Gene3D" id="3.40.50.720">
    <property type="entry name" value="NAD(P)-binding Rossmann-like Domain"/>
    <property type="match status" value="1"/>
</dbReference>
<evidence type="ECO:0000256" key="1">
    <source>
        <dbReference type="ARBA" id="ARBA00007870"/>
    </source>
</evidence>
<dbReference type="InterPro" id="IPR013332">
    <property type="entry name" value="KPR_N"/>
</dbReference>
<evidence type="ECO:0000256" key="4">
    <source>
        <dbReference type="RuleBase" id="RU362068"/>
    </source>
</evidence>
<dbReference type="SUPFAM" id="SSF51735">
    <property type="entry name" value="NAD(P)-binding Rossmann-fold domains"/>
    <property type="match status" value="1"/>
</dbReference>
<keyword evidence="2 4" id="KW-0521">NADP</keyword>
<evidence type="ECO:0000313" key="8">
    <source>
        <dbReference type="Proteomes" id="UP000525923"/>
    </source>
</evidence>
<dbReference type="InterPro" id="IPR008927">
    <property type="entry name" value="6-PGluconate_DH-like_C_sf"/>
</dbReference>
<dbReference type="InterPro" id="IPR013328">
    <property type="entry name" value="6PGD_dom2"/>
</dbReference>
<proteinExistence type="inferred from homology"/>
<organism evidence="7 8">
    <name type="scientific">Planococcus koreensis</name>
    <dbReference type="NCBI Taxonomy" id="112331"/>
    <lineage>
        <taxon>Bacteria</taxon>
        <taxon>Bacillati</taxon>
        <taxon>Bacillota</taxon>
        <taxon>Bacilli</taxon>
        <taxon>Bacillales</taxon>
        <taxon>Caryophanaceae</taxon>
        <taxon>Planococcus</taxon>
    </lineage>
</organism>
<dbReference type="EC" id="1.1.1.169" evidence="4"/>
<dbReference type="PANTHER" id="PTHR21708">
    <property type="entry name" value="PROBABLE 2-DEHYDROPANTOATE 2-REDUCTASE"/>
    <property type="match status" value="1"/>
</dbReference>